<evidence type="ECO:0000256" key="2">
    <source>
        <dbReference type="SAM" id="Phobius"/>
    </source>
</evidence>
<keyword evidence="4" id="KW-1185">Reference proteome</keyword>
<organism evidence="3 4">
    <name type="scientific">Fibrella aquatilis</name>
    <dbReference type="NCBI Taxonomy" id="2817059"/>
    <lineage>
        <taxon>Bacteria</taxon>
        <taxon>Pseudomonadati</taxon>
        <taxon>Bacteroidota</taxon>
        <taxon>Cytophagia</taxon>
        <taxon>Cytophagales</taxon>
        <taxon>Spirosomataceae</taxon>
        <taxon>Fibrella</taxon>
    </lineage>
</organism>
<feature type="transmembrane region" description="Helical" evidence="2">
    <location>
        <begin position="82"/>
        <end position="106"/>
    </location>
</feature>
<proteinExistence type="predicted"/>
<gene>
    <name evidence="3" type="ORF">J2I48_03375</name>
</gene>
<accession>A0A939G400</accession>
<dbReference type="Proteomes" id="UP000664795">
    <property type="component" value="Unassembled WGS sequence"/>
</dbReference>
<dbReference type="EMBL" id="JAFMYU010000002">
    <property type="protein sequence ID" value="MBO0930015.1"/>
    <property type="molecule type" value="Genomic_DNA"/>
</dbReference>
<feature type="compositionally biased region" description="Polar residues" evidence="1">
    <location>
        <begin position="212"/>
        <end position="223"/>
    </location>
</feature>
<dbReference type="AlphaFoldDB" id="A0A939G400"/>
<evidence type="ECO:0000313" key="4">
    <source>
        <dbReference type="Proteomes" id="UP000664795"/>
    </source>
</evidence>
<keyword evidence="2" id="KW-0812">Transmembrane</keyword>
<reference evidence="3 4" key="1">
    <citation type="submission" date="2021-03" db="EMBL/GenBank/DDBJ databases">
        <title>Fibrella sp. HMF5036 genome sequencing and assembly.</title>
        <authorList>
            <person name="Kang H."/>
            <person name="Kim H."/>
            <person name="Bae S."/>
            <person name="Joh K."/>
        </authorList>
    </citation>
    <scope>NUCLEOTIDE SEQUENCE [LARGE SCALE GENOMIC DNA]</scope>
    <source>
        <strain evidence="3 4">HMF5036</strain>
    </source>
</reference>
<name>A0A939G400_9BACT</name>
<evidence type="ECO:0000256" key="1">
    <source>
        <dbReference type="SAM" id="MobiDB-lite"/>
    </source>
</evidence>
<comment type="caution">
    <text evidence="3">The sequence shown here is derived from an EMBL/GenBank/DDBJ whole genome shotgun (WGS) entry which is preliminary data.</text>
</comment>
<protein>
    <submittedName>
        <fullName evidence="3">Uncharacterized protein</fullName>
    </submittedName>
</protein>
<dbReference type="RefSeq" id="WP_207333981.1">
    <property type="nucleotide sequence ID" value="NZ_JAFMYU010000002.1"/>
</dbReference>
<sequence length="244" mass="26202">MSYSAYNQPLTLDELRAYQAGQLSAAEQHRIERLLLENPIYADALEGLEAIQQAGSSLQRQTKSLHEALQERIHEAATPRRLMPLWVTSLAASVLLVMSVALYLIYTTNPAITVAQKSGIPAVTHVTQPQLEPGTVLLDVKDLGTAETASAPQKAAFLAVPAKIVAGKNLRRVVARRSPLRSAAEAPTAAAEVVAMSPAPVPVATLPLDPSAPTTLADQQQATRRARTINPERAFSDWPPAVKL</sequence>
<feature type="region of interest" description="Disordered" evidence="1">
    <location>
        <begin position="208"/>
        <end position="244"/>
    </location>
</feature>
<evidence type="ECO:0000313" key="3">
    <source>
        <dbReference type="EMBL" id="MBO0930015.1"/>
    </source>
</evidence>
<keyword evidence="2" id="KW-0472">Membrane</keyword>
<keyword evidence="2" id="KW-1133">Transmembrane helix</keyword>